<evidence type="ECO:0000313" key="2">
    <source>
        <dbReference type="Proteomes" id="UP001501777"/>
    </source>
</evidence>
<dbReference type="EMBL" id="BAAASG010000006">
    <property type="protein sequence ID" value="GAA2483834.1"/>
    <property type="molecule type" value="Genomic_DNA"/>
</dbReference>
<sequence>MILRIVVSLRPGRLPSTVTTGTRRMPDRSLCDARRALSCTNVLAYPALQQIHHPHVPGRDLPSSHQPSDGYAPSSMNSILFKALSLRLGLNVIAPR</sequence>
<evidence type="ECO:0000313" key="1">
    <source>
        <dbReference type="EMBL" id="GAA2483834.1"/>
    </source>
</evidence>
<reference evidence="1 2" key="1">
    <citation type="journal article" date="2019" name="Int. J. Syst. Evol. Microbiol.">
        <title>The Global Catalogue of Microorganisms (GCM) 10K type strain sequencing project: providing services to taxonomists for standard genome sequencing and annotation.</title>
        <authorList>
            <consortium name="The Broad Institute Genomics Platform"/>
            <consortium name="The Broad Institute Genome Sequencing Center for Infectious Disease"/>
            <person name="Wu L."/>
            <person name="Ma J."/>
        </authorList>
    </citation>
    <scope>NUCLEOTIDE SEQUENCE [LARGE SCALE GENOMIC DNA]</scope>
    <source>
        <strain evidence="1 2">JCM 4395</strain>
    </source>
</reference>
<accession>A0ABN3LJ26</accession>
<organism evidence="1 2">
    <name type="scientific">Streptomyces longisporus</name>
    <dbReference type="NCBI Taxonomy" id="1948"/>
    <lineage>
        <taxon>Bacteria</taxon>
        <taxon>Bacillati</taxon>
        <taxon>Actinomycetota</taxon>
        <taxon>Actinomycetes</taxon>
        <taxon>Kitasatosporales</taxon>
        <taxon>Streptomycetaceae</taxon>
        <taxon>Streptomyces</taxon>
    </lineage>
</organism>
<protein>
    <submittedName>
        <fullName evidence="1">Uncharacterized protein</fullName>
    </submittedName>
</protein>
<dbReference type="Proteomes" id="UP001501777">
    <property type="component" value="Unassembled WGS sequence"/>
</dbReference>
<comment type="caution">
    <text evidence="1">The sequence shown here is derived from an EMBL/GenBank/DDBJ whole genome shotgun (WGS) entry which is preliminary data.</text>
</comment>
<name>A0ABN3LJ26_STRLO</name>
<gene>
    <name evidence="1" type="ORF">GCM10010276_21830</name>
</gene>
<proteinExistence type="predicted"/>
<keyword evidence="2" id="KW-1185">Reference proteome</keyword>